<protein>
    <submittedName>
        <fullName evidence="2">Uncharacterized protein</fullName>
    </submittedName>
</protein>
<reference evidence="2 3" key="1">
    <citation type="submission" date="2020-08" db="EMBL/GenBank/DDBJ databases">
        <title>Genomic Encyclopedia of Type Strains, Phase IV (KMG-IV): sequencing the most valuable type-strain genomes for metagenomic binning, comparative biology and taxonomic classification.</title>
        <authorList>
            <person name="Goeker M."/>
        </authorList>
    </citation>
    <scope>NUCLEOTIDE SEQUENCE [LARGE SCALE GENOMIC DNA]</scope>
    <source>
        <strain evidence="2 3">DSM 15743</strain>
    </source>
</reference>
<evidence type="ECO:0000256" key="1">
    <source>
        <dbReference type="SAM" id="MobiDB-lite"/>
    </source>
</evidence>
<evidence type="ECO:0000313" key="3">
    <source>
        <dbReference type="Proteomes" id="UP000519439"/>
    </source>
</evidence>
<dbReference type="RefSeq" id="WP_027314988.1">
    <property type="nucleotide sequence ID" value="NZ_JACIDC010000002.1"/>
</dbReference>
<proteinExistence type="predicted"/>
<accession>A0A7W6IE21</accession>
<dbReference type="AlphaFoldDB" id="A0A7W6IE21"/>
<dbReference type="Proteomes" id="UP000519439">
    <property type="component" value="Unassembled WGS sequence"/>
</dbReference>
<dbReference type="EMBL" id="JACIDC010000002">
    <property type="protein sequence ID" value="MBB4039175.1"/>
    <property type="molecule type" value="Genomic_DNA"/>
</dbReference>
<sequence>MSPRQPPESPDDDTQRPLPQPAQDALDDTAALNDPAGEDGAPEARQAEPADETAVEIDRIAAYLKGPTAFTA</sequence>
<organism evidence="2 3">
    <name type="scientific">Microvirga flocculans</name>
    <dbReference type="NCBI Taxonomy" id="217168"/>
    <lineage>
        <taxon>Bacteria</taxon>
        <taxon>Pseudomonadati</taxon>
        <taxon>Pseudomonadota</taxon>
        <taxon>Alphaproteobacteria</taxon>
        <taxon>Hyphomicrobiales</taxon>
        <taxon>Methylobacteriaceae</taxon>
        <taxon>Microvirga</taxon>
    </lineage>
</organism>
<name>A0A7W6IE21_9HYPH</name>
<evidence type="ECO:0000313" key="2">
    <source>
        <dbReference type="EMBL" id="MBB4039175.1"/>
    </source>
</evidence>
<gene>
    <name evidence="2" type="ORF">GGR34_000810</name>
</gene>
<comment type="caution">
    <text evidence="2">The sequence shown here is derived from an EMBL/GenBank/DDBJ whole genome shotgun (WGS) entry which is preliminary data.</text>
</comment>
<keyword evidence="3" id="KW-1185">Reference proteome</keyword>
<feature type="region of interest" description="Disordered" evidence="1">
    <location>
        <begin position="1"/>
        <end position="53"/>
    </location>
</feature>